<evidence type="ECO:0000313" key="2">
    <source>
        <dbReference type="Proteomes" id="UP001642464"/>
    </source>
</evidence>
<gene>
    <name evidence="1" type="ORF">SCF082_LOCUS46460</name>
</gene>
<name>A0ABP0RGA0_9DINO</name>
<comment type="caution">
    <text evidence="1">The sequence shown here is derived from an EMBL/GenBank/DDBJ whole genome shotgun (WGS) entry which is preliminary data.</text>
</comment>
<dbReference type="EMBL" id="CAXAMM010041396">
    <property type="protein sequence ID" value="CAK9099200.1"/>
    <property type="molecule type" value="Genomic_DNA"/>
</dbReference>
<accession>A0ABP0RGA0</accession>
<sequence length="121" mass="14560">MSEREEDLQSLHELNSKKIRELWQREDKRSEAVRLEFWQSRKSFDGQLGRVAERIQKEVLRSERYLLAPWPQSEATRQRLLDALRAWLNEAEQLAKAANRNLRQQEPDPQHFFLLAAWHLI</sequence>
<reference evidence="1 2" key="1">
    <citation type="submission" date="2024-02" db="EMBL/GenBank/DDBJ databases">
        <authorList>
            <person name="Chen Y."/>
            <person name="Shah S."/>
            <person name="Dougan E. K."/>
            <person name="Thang M."/>
            <person name="Chan C."/>
        </authorList>
    </citation>
    <scope>NUCLEOTIDE SEQUENCE [LARGE SCALE GENOMIC DNA]</scope>
</reference>
<dbReference type="Proteomes" id="UP001642464">
    <property type="component" value="Unassembled WGS sequence"/>
</dbReference>
<keyword evidence="2" id="KW-1185">Reference proteome</keyword>
<organism evidence="1 2">
    <name type="scientific">Durusdinium trenchii</name>
    <dbReference type="NCBI Taxonomy" id="1381693"/>
    <lineage>
        <taxon>Eukaryota</taxon>
        <taxon>Sar</taxon>
        <taxon>Alveolata</taxon>
        <taxon>Dinophyceae</taxon>
        <taxon>Suessiales</taxon>
        <taxon>Symbiodiniaceae</taxon>
        <taxon>Durusdinium</taxon>
    </lineage>
</organism>
<proteinExistence type="predicted"/>
<protein>
    <submittedName>
        <fullName evidence="1">LINE-1 retrotransposable element ORF2 protein</fullName>
    </submittedName>
</protein>
<evidence type="ECO:0000313" key="1">
    <source>
        <dbReference type="EMBL" id="CAK9099200.1"/>
    </source>
</evidence>